<keyword evidence="5" id="KW-0460">Magnesium</keyword>
<keyword evidence="4" id="KW-0378">Hydrolase</keyword>
<comment type="similarity">
    <text evidence="2">Belongs to the DNA repair enzymes AP/ExoA family.</text>
</comment>
<evidence type="ECO:0000313" key="8">
    <source>
        <dbReference type="Proteomes" id="UP001174908"/>
    </source>
</evidence>
<accession>A0ABT7NE41</accession>
<dbReference type="PANTHER" id="PTHR43250:SF1">
    <property type="entry name" value="EXODEOXYRIBONUCLEASE III"/>
    <property type="match status" value="1"/>
</dbReference>
<dbReference type="InterPro" id="IPR036691">
    <property type="entry name" value="Endo/exonu/phosph_ase_sf"/>
</dbReference>
<dbReference type="NCBIfam" id="TIGR00195">
    <property type="entry name" value="exoDNase_III"/>
    <property type="match status" value="1"/>
</dbReference>
<evidence type="ECO:0000259" key="6">
    <source>
        <dbReference type="Pfam" id="PF03372"/>
    </source>
</evidence>
<protein>
    <submittedName>
        <fullName evidence="7">Exodeoxyribonuclease III</fullName>
    </submittedName>
</protein>
<dbReference type="RefSeq" id="WP_286661298.1">
    <property type="nucleotide sequence ID" value="NZ_JASZYV010000003.1"/>
</dbReference>
<dbReference type="InterPro" id="IPR005135">
    <property type="entry name" value="Endo/exonuclease/phosphatase"/>
</dbReference>
<keyword evidence="8" id="KW-1185">Reference proteome</keyword>
<organism evidence="7 8">
    <name type="scientific">Variovorax dokdonensis</name>
    <dbReference type="NCBI Taxonomy" id="344883"/>
    <lineage>
        <taxon>Bacteria</taxon>
        <taxon>Pseudomonadati</taxon>
        <taxon>Pseudomonadota</taxon>
        <taxon>Betaproteobacteria</taxon>
        <taxon>Burkholderiales</taxon>
        <taxon>Comamonadaceae</taxon>
        <taxon>Variovorax</taxon>
    </lineage>
</organism>
<feature type="domain" description="Endonuclease/exonuclease/phosphatase" evidence="6">
    <location>
        <begin position="4"/>
        <end position="246"/>
    </location>
</feature>
<dbReference type="InterPro" id="IPR037493">
    <property type="entry name" value="ExoIII-like"/>
</dbReference>
<evidence type="ECO:0000256" key="2">
    <source>
        <dbReference type="ARBA" id="ARBA00007092"/>
    </source>
</evidence>
<evidence type="ECO:0000256" key="4">
    <source>
        <dbReference type="ARBA" id="ARBA00022801"/>
    </source>
</evidence>
<dbReference type="Pfam" id="PF03372">
    <property type="entry name" value="Exo_endo_phos"/>
    <property type="match status" value="1"/>
</dbReference>
<reference evidence="7" key="1">
    <citation type="submission" date="2023-06" db="EMBL/GenBank/DDBJ databases">
        <authorList>
            <person name="Jiang Y."/>
            <person name="Liu Q."/>
        </authorList>
    </citation>
    <scope>NUCLEOTIDE SEQUENCE</scope>
    <source>
        <strain evidence="7">CGMCC 1.12089</strain>
    </source>
</reference>
<gene>
    <name evidence="7" type="ORF">QTH91_17105</name>
</gene>
<comment type="caution">
    <text evidence="7">The sequence shown here is derived from an EMBL/GenBank/DDBJ whole genome shotgun (WGS) entry which is preliminary data.</text>
</comment>
<dbReference type="Proteomes" id="UP001174908">
    <property type="component" value="Unassembled WGS sequence"/>
</dbReference>
<dbReference type="PROSITE" id="PS51435">
    <property type="entry name" value="AP_NUCLEASE_F1_4"/>
    <property type="match status" value="1"/>
</dbReference>
<dbReference type="InterPro" id="IPR020847">
    <property type="entry name" value="AP_endonuclease_F1_BS"/>
</dbReference>
<dbReference type="NCBIfam" id="TIGR00633">
    <property type="entry name" value="xth"/>
    <property type="match status" value="1"/>
</dbReference>
<evidence type="ECO:0000256" key="5">
    <source>
        <dbReference type="ARBA" id="ARBA00022842"/>
    </source>
</evidence>
<dbReference type="EMBL" id="JASZYV010000003">
    <property type="protein sequence ID" value="MDM0046213.1"/>
    <property type="molecule type" value="Genomic_DNA"/>
</dbReference>
<dbReference type="Gene3D" id="3.60.10.10">
    <property type="entry name" value="Endonuclease/exonuclease/phosphatase"/>
    <property type="match status" value="1"/>
</dbReference>
<dbReference type="CDD" id="cd09086">
    <property type="entry name" value="ExoIII-like_AP-endo"/>
    <property type="match status" value="1"/>
</dbReference>
<evidence type="ECO:0000313" key="7">
    <source>
        <dbReference type="EMBL" id="MDM0046213.1"/>
    </source>
</evidence>
<sequence>MLVATWNINNIVKRLDLLCDWLAATQPDVVALQELKTQTSDFPEERLRELGYHSLVVGQRTWNGVAILSRGHKPLKVATALPGDPDDKQARYMEAAIDGVLFACLYLPNGNPQPGPKFDYKLQWFERMRMRAEALWASGHPVVLLGDWNVVPTDEDIYKPDTWRDNALLQPQARKAFADILDQGWTDALKAACPQDKLFTFWDYRRKRWERDAGLRIDHVLISQSLRVVDAGVDREERGKDGASDHAPVWALLEPAKVSKPRKARRQ</sequence>
<dbReference type="InterPro" id="IPR004808">
    <property type="entry name" value="AP_endonuc_1"/>
</dbReference>
<dbReference type="SUPFAM" id="SSF56219">
    <property type="entry name" value="DNase I-like"/>
    <property type="match status" value="1"/>
</dbReference>
<dbReference type="PROSITE" id="PS00726">
    <property type="entry name" value="AP_NUCLEASE_F1_1"/>
    <property type="match status" value="1"/>
</dbReference>
<keyword evidence="3" id="KW-0479">Metal-binding</keyword>
<proteinExistence type="inferred from homology"/>
<comment type="cofactor">
    <cofactor evidence="1">
        <name>Mg(2+)</name>
        <dbReference type="ChEBI" id="CHEBI:18420"/>
    </cofactor>
</comment>
<name>A0ABT7NE41_9BURK</name>
<dbReference type="PANTHER" id="PTHR43250">
    <property type="entry name" value="EXODEOXYRIBONUCLEASE III"/>
    <property type="match status" value="1"/>
</dbReference>
<evidence type="ECO:0000256" key="1">
    <source>
        <dbReference type="ARBA" id="ARBA00001946"/>
    </source>
</evidence>
<evidence type="ECO:0000256" key="3">
    <source>
        <dbReference type="ARBA" id="ARBA00022723"/>
    </source>
</evidence>